<evidence type="ECO:0008006" key="4">
    <source>
        <dbReference type="Google" id="ProtNLM"/>
    </source>
</evidence>
<evidence type="ECO:0000313" key="3">
    <source>
        <dbReference type="Proteomes" id="UP001165287"/>
    </source>
</evidence>
<dbReference type="SUPFAM" id="SSF56349">
    <property type="entry name" value="DNA breaking-rejoining enzymes"/>
    <property type="match status" value="1"/>
</dbReference>
<proteinExistence type="predicted"/>
<gene>
    <name evidence="2" type="ORF">K9V48_04375</name>
</gene>
<keyword evidence="3" id="KW-1185">Reference proteome</keyword>
<dbReference type="InterPro" id="IPR013762">
    <property type="entry name" value="Integrase-like_cat_sf"/>
</dbReference>
<dbReference type="RefSeq" id="WP_224137279.1">
    <property type="nucleotide sequence ID" value="NZ_JAIQUM010000006.1"/>
</dbReference>
<evidence type="ECO:0000256" key="1">
    <source>
        <dbReference type="ARBA" id="ARBA00023172"/>
    </source>
</evidence>
<dbReference type="Gene3D" id="1.10.443.10">
    <property type="entry name" value="Intergrase catalytic core"/>
    <property type="match status" value="1"/>
</dbReference>
<evidence type="ECO:0000313" key="2">
    <source>
        <dbReference type="EMBL" id="MBZ5749497.1"/>
    </source>
</evidence>
<sequence>MLKYQRKTFHSFFHLQSIDHVMLGEEEELPLQIDLTIKNNEIELPATITLDYLAQPVFSIEIAPYISDFELLYTATTCIEKISTDEKVIELMNSKRVKKKIIKLNQKLKQKIRSNNENKSNIELFFANVKYKINDEFYGSTEQIDIIKNNVNELFSKMDDVKQLLEQINTYISGLIVQEETKSLYFYCIQSFYEWMFYIKRENFPRVTVADINEYLDVYQATDYYKNLAIKQVLKIQEIRRERIDIGGIKWNEVSKPPHYFYKEAQLLEAEMKLLDNLASHRRQIEDYNNYLRSTGMEPHSYSRLRDHMRNWIYFRLAAETMLKSKELIALNFEDIDLDNLRIIAKKRKGKQIVAITKDTATYLVKYQEFRKAYDDKIEEEKYYFRWMYGSVLKDKSKKEEELARIKPFFNDYERKEFSQLDHELATINGQIESLRQLSKREQTKQSLSLGELRTERKALNNKFAKKYAEVKRKYSEKADQSMKEAVFVSSHSKRVNSNTMEKILSNLDLTTEGLRMTRYTNLKRLQINEHALMKTMGYEIRQKITELIYENTLKSIEETRINYLGEKEVDKRIKGKIVDNVYQHHLEQYPKINKSRLKREVIERYKDYSFTRLALLKGVFERYYIPLAIELEIREKEVGKTNM</sequence>
<comment type="caution">
    <text evidence="2">The sequence shown here is derived from an EMBL/GenBank/DDBJ whole genome shotgun (WGS) entry which is preliminary data.</text>
</comment>
<organism evidence="2 3">
    <name type="scientific">Metabacillus rhizolycopersici</name>
    <dbReference type="NCBI Taxonomy" id="2875709"/>
    <lineage>
        <taxon>Bacteria</taxon>
        <taxon>Bacillati</taxon>
        <taxon>Bacillota</taxon>
        <taxon>Bacilli</taxon>
        <taxon>Bacillales</taxon>
        <taxon>Bacillaceae</taxon>
        <taxon>Metabacillus</taxon>
    </lineage>
</organism>
<name>A0ABS7UMF5_9BACI</name>
<reference evidence="2" key="1">
    <citation type="submission" date="2024-05" db="EMBL/GenBank/DDBJ databases">
        <title>Metabacillus sp. nov., isolated from the rhizosphere soil of tomato plants.</title>
        <authorList>
            <person name="Ma R."/>
        </authorList>
    </citation>
    <scope>NUCLEOTIDE SEQUENCE</scope>
    <source>
        <strain evidence="2">DBTR6</strain>
    </source>
</reference>
<keyword evidence="1" id="KW-0233">DNA recombination</keyword>
<protein>
    <recommendedName>
        <fullName evidence="4">DUF2357 domain-containing protein</fullName>
    </recommendedName>
</protein>
<dbReference type="Proteomes" id="UP001165287">
    <property type="component" value="Unassembled WGS sequence"/>
</dbReference>
<dbReference type="InterPro" id="IPR011010">
    <property type="entry name" value="DNA_brk_join_enz"/>
</dbReference>
<dbReference type="EMBL" id="JAIQUM010000006">
    <property type="protein sequence ID" value="MBZ5749497.1"/>
    <property type="molecule type" value="Genomic_DNA"/>
</dbReference>
<accession>A0ABS7UMF5</accession>